<dbReference type="Proteomes" id="UP001597040">
    <property type="component" value="Unassembled WGS sequence"/>
</dbReference>
<gene>
    <name evidence="7" type="ORF">ACFQ3N_11730</name>
</gene>
<name>A0ABW3LKY8_9BACI</name>
<evidence type="ECO:0000313" key="7">
    <source>
        <dbReference type="EMBL" id="MFD1039053.1"/>
    </source>
</evidence>
<dbReference type="PROSITE" id="PS51257">
    <property type="entry name" value="PROKAR_LIPOPROTEIN"/>
    <property type="match status" value="1"/>
</dbReference>
<feature type="region of interest" description="Disordered" evidence="4">
    <location>
        <begin position="172"/>
        <end position="196"/>
    </location>
</feature>
<keyword evidence="8" id="KW-1185">Reference proteome</keyword>
<dbReference type="PROSITE" id="PS50830">
    <property type="entry name" value="TNASE_3"/>
    <property type="match status" value="1"/>
</dbReference>
<feature type="signal peptide" evidence="5">
    <location>
        <begin position="1"/>
        <end position="20"/>
    </location>
</feature>
<comment type="caution">
    <text evidence="7">The sequence shown here is derived from an EMBL/GenBank/DDBJ whole genome shotgun (WGS) entry which is preliminary data.</text>
</comment>
<evidence type="ECO:0000256" key="5">
    <source>
        <dbReference type="SAM" id="SignalP"/>
    </source>
</evidence>
<dbReference type="EMBL" id="JBHTKJ010000030">
    <property type="protein sequence ID" value="MFD1039053.1"/>
    <property type="molecule type" value="Genomic_DNA"/>
</dbReference>
<feature type="chain" id="PRO_5046047098" evidence="5">
    <location>
        <begin position="21"/>
        <end position="241"/>
    </location>
</feature>
<dbReference type="SMART" id="SM00318">
    <property type="entry name" value="SNc"/>
    <property type="match status" value="1"/>
</dbReference>
<dbReference type="Pfam" id="PF00565">
    <property type="entry name" value="SNase"/>
    <property type="match status" value="1"/>
</dbReference>
<protein>
    <submittedName>
        <fullName evidence="7">Thermonuclease family protein</fullName>
    </submittedName>
</protein>
<evidence type="ECO:0000313" key="8">
    <source>
        <dbReference type="Proteomes" id="UP001597040"/>
    </source>
</evidence>
<keyword evidence="5" id="KW-0732">Signal</keyword>
<dbReference type="InterPro" id="IPR035437">
    <property type="entry name" value="SNase_OB-fold_sf"/>
</dbReference>
<keyword evidence="3" id="KW-0378">Hydrolase</keyword>
<feature type="domain" description="TNase-like" evidence="6">
    <location>
        <begin position="22"/>
        <end position="156"/>
    </location>
</feature>
<evidence type="ECO:0000256" key="2">
    <source>
        <dbReference type="ARBA" id="ARBA00022759"/>
    </source>
</evidence>
<evidence type="ECO:0000259" key="6">
    <source>
        <dbReference type="PROSITE" id="PS50830"/>
    </source>
</evidence>
<proteinExistence type="predicted"/>
<evidence type="ECO:0000256" key="1">
    <source>
        <dbReference type="ARBA" id="ARBA00022722"/>
    </source>
</evidence>
<sequence length="241" mass="27495">MGKKLVYFLLLLFIVSCSNSPNEQNAEFVRVVDGDTLIANIDGTQEYVRLLLVDTPETKHPDVDVQPFGQEASNLMKVTFSPSESIIIEYGAEKRDKYDRLLAYVYTKDKQMFNKMLLEKGLARVAYVYPPNDKYVDDFRDIEEQAKNNKIGIWSVDGYATQEDGFHPEVVVEENESSSKQDGSNGKGSPLQNCDIKGNINSNGEKIYHTPDSLWYEQTKPEIWFCNEKEATENGFRSAKY</sequence>
<accession>A0ABW3LKY8</accession>
<evidence type="ECO:0000256" key="3">
    <source>
        <dbReference type="ARBA" id="ARBA00022801"/>
    </source>
</evidence>
<dbReference type="Gene3D" id="2.40.50.90">
    <property type="match status" value="1"/>
</dbReference>
<evidence type="ECO:0000256" key="4">
    <source>
        <dbReference type="SAM" id="MobiDB-lite"/>
    </source>
</evidence>
<keyword evidence="2" id="KW-0255">Endonuclease</keyword>
<dbReference type="PANTHER" id="PTHR12302:SF3">
    <property type="entry name" value="SERINE_THREONINE-PROTEIN KINASE 31"/>
    <property type="match status" value="1"/>
</dbReference>
<keyword evidence="1" id="KW-0540">Nuclease</keyword>
<dbReference type="RefSeq" id="WP_390362631.1">
    <property type="nucleotide sequence ID" value="NZ_JBHTKJ010000030.1"/>
</dbReference>
<reference evidence="8" key="1">
    <citation type="journal article" date="2019" name="Int. J. Syst. Evol. Microbiol.">
        <title>The Global Catalogue of Microorganisms (GCM) 10K type strain sequencing project: providing services to taxonomists for standard genome sequencing and annotation.</title>
        <authorList>
            <consortium name="The Broad Institute Genomics Platform"/>
            <consortium name="The Broad Institute Genome Sequencing Center for Infectious Disease"/>
            <person name="Wu L."/>
            <person name="Ma J."/>
        </authorList>
    </citation>
    <scope>NUCLEOTIDE SEQUENCE [LARGE SCALE GENOMIC DNA]</scope>
    <source>
        <strain evidence="8">CCUG 56754</strain>
    </source>
</reference>
<dbReference type="CDD" id="cd00175">
    <property type="entry name" value="SNc"/>
    <property type="match status" value="1"/>
</dbReference>
<dbReference type="SUPFAM" id="SSF50199">
    <property type="entry name" value="Staphylococcal nuclease"/>
    <property type="match status" value="1"/>
</dbReference>
<organism evidence="7 8">
    <name type="scientific">Virgibacillus byunsanensis</name>
    <dbReference type="NCBI Taxonomy" id="570945"/>
    <lineage>
        <taxon>Bacteria</taxon>
        <taxon>Bacillati</taxon>
        <taxon>Bacillota</taxon>
        <taxon>Bacilli</taxon>
        <taxon>Bacillales</taxon>
        <taxon>Bacillaceae</taxon>
        <taxon>Virgibacillus</taxon>
    </lineage>
</organism>
<dbReference type="InterPro" id="IPR016071">
    <property type="entry name" value="Staphylococal_nuclease_OB-fold"/>
</dbReference>
<dbReference type="PANTHER" id="PTHR12302">
    <property type="entry name" value="EBNA2 BINDING PROTEIN P100"/>
    <property type="match status" value="1"/>
</dbReference>